<evidence type="ECO:0000313" key="2">
    <source>
        <dbReference type="EMBL" id="MDY3512554.1"/>
    </source>
</evidence>
<evidence type="ECO:0000259" key="1">
    <source>
        <dbReference type="Pfam" id="PF00535"/>
    </source>
</evidence>
<dbReference type="Proteomes" id="UP001284033">
    <property type="component" value="Unassembled WGS sequence"/>
</dbReference>
<dbReference type="RefSeq" id="WP_154469237.1">
    <property type="nucleotide sequence ID" value="NZ_CP110126.1"/>
</dbReference>
<dbReference type="PANTHER" id="PTHR43685:SF2">
    <property type="entry name" value="GLYCOSYLTRANSFERASE 2-LIKE DOMAIN-CONTAINING PROTEIN"/>
    <property type="match status" value="1"/>
</dbReference>
<sequence length="277" mass="32424">MIPKVSIIIPCFNAEATIKETIESVLKQSYKNIEIIIVDDGSTDNSFELVCAYQNDFVKILSQQNAGPSAARNYGASQAIGTYLCFIDSDDKIYPEFIETCMEAYSENPKLEIVYPEAEFFERKSGKWDLSEFSLKQFLVDNCIPIYPVIKKDTFLNLGGFDCHLKYIEDWELWIRIVKQGGEVKKINKILYQYRKHIGENKSLTDLNEIENVSDKSRLYIYNKHYDFYRLNGLGISTLITSVNDNTKYKKKYYNTWYRKLIYTMFKPKKYKQLMGE</sequence>
<accession>A0AAP6HE77</accession>
<evidence type="ECO:0000313" key="3">
    <source>
        <dbReference type="Proteomes" id="UP001284033"/>
    </source>
</evidence>
<dbReference type="EC" id="2.4.-.-" evidence="2"/>
<dbReference type="SUPFAM" id="SSF53448">
    <property type="entry name" value="Nucleotide-diphospho-sugar transferases"/>
    <property type="match status" value="1"/>
</dbReference>
<comment type="caution">
    <text evidence="2">The sequence shown here is derived from an EMBL/GenBank/DDBJ whole genome shotgun (WGS) entry which is preliminary data.</text>
</comment>
<dbReference type="Pfam" id="PF00535">
    <property type="entry name" value="Glycos_transf_2"/>
    <property type="match status" value="1"/>
</dbReference>
<proteinExistence type="predicted"/>
<feature type="domain" description="Glycosyltransferase 2-like" evidence="1">
    <location>
        <begin position="6"/>
        <end position="128"/>
    </location>
</feature>
<protein>
    <submittedName>
        <fullName evidence="2">Glycosyltransferase</fullName>
        <ecNumber evidence="2">2.4.-.-</ecNumber>
    </submittedName>
</protein>
<dbReference type="PANTHER" id="PTHR43685">
    <property type="entry name" value="GLYCOSYLTRANSFERASE"/>
    <property type="match status" value="1"/>
</dbReference>
<dbReference type="AlphaFoldDB" id="A0AAP6HE77"/>
<dbReference type="InterPro" id="IPR050834">
    <property type="entry name" value="Glycosyltransf_2"/>
</dbReference>
<dbReference type="EMBL" id="JAQZHK010000003">
    <property type="protein sequence ID" value="MDY3512554.1"/>
    <property type="molecule type" value="Genomic_DNA"/>
</dbReference>
<dbReference type="InterPro" id="IPR029044">
    <property type="entry name" value="Nucleotide-diphossugar_trans"/>
</dbReference>
<gene>
    <name evidence="2" type="ORF">PG303_04915</name>
</gene>
<keyword evidence="2" id="KW-0808">Transferase</keyword>
<dbReference type="InterPro" id="IPR001173">
    <property type="entry name" value="Glyco_trans_2-like"/>
</dbReference>
<reference evidence="2" key="1">
    <citation type="submission" date="2023-01" db="EMBL/GenBank/DDBJ databases">
        <title>Genome-based studies on antimicrobial resistance profiles of Riemerella anatipestifer in China, 1994 to 2021.</title>
        <authorList>
            <person name="Yang Z."/>
            <person name="Zhu D."/>
        </authorList>
    </citation>
    <scope>NUCLEOTIDE SEQUENCE</scope>
    <source>
        <strain evidence="2">RCAD1218</strain>
    </source>
</reference>
<dbReference type="Gene3D" id="3.90.550.10">
    <property type="entry name" value="Spore Coat Polysaccharide Biosynthesis Protein SpsA, Chain A"/>
    <property type="match status" value="1"/>
</dbReference>
<name>A0AAP6HE77_RIEAN</name>
<keyword evidence="2" id="KW-0328">Glycosyltransferase</keyword>
<dbReference type="GO" id="GO:0016757">
    <property type="term" value="F:glycosyltransferase activity"/>
    <property type="evidence" value="ECO:0007669"/>
    <property type="project" value="UniProtKB-KW"/>
</dbReference>
<organism evidence="2 3">
    <name type="scientific">Riemerella anatipestifer</name>
    <name type="common">Moraxella anatipestifer</name>
    <dbReference type="NCBI Taxonomy" id="34085"/>
    <lineage>
        <taxon>Bacteria</taxon>
        <taxon>Pseudomonadati</taxon>
        <taxon>Bacteroidota</taxon>
        <taxon>Flavobacteriia</taxon>
        <taxon>Flavobacteriales</taxon>
        <taxon>Weeksellaceae</taxon>
        <taxon>Riemerella</taxon>
    </lineage>
</organism>